<keyword evidence="7" id="KW-1185">Reference proteome</keyword>
<dbReference type="Proteomes" id="UP000006729">
    <property type="component" value="Chromosome 4"/>
</dbReference>
<comment type="similarity">
    <text evidence="1 3">Belongs to the sulfotransferase 1 family.</text>
</comment>
<dbReference type="InParanoid" id="A0A2K2AP55"/>
<accession>A0A2K2AP55</accession>
<gene>
    <name evidence="6" type="ORF">POPTR_004G031400</name>
</gene>
<evidence type="ECO:0000256" key="1">
    <source>
        <dbReference type="ARBA" id="ARBA00005771"/>
    </source>
</evidence>
<dbReference type="InterPro" id="IPR027417">
    <property type="entry name" value="P-loop_NTPase"/>
</dbReference>
<dbReference type="OMA" id="DTWIVTF"/>
<evidence type="ECO:0000313" key="6">
    <source>
        <dbReference type="EMBL" id="PNT39308.1"/>
    </source>
</evidence>
<dbReference type="GO" id="GO:0008146">
    <property type="term" value="F:sulfotransferase activity"/>
    <property type="evidence" value="ECO:0000318"/>
    <property type="project" value="GO_Central"/>
</dbReference>
<dbReference type="SUPFAM" id="SSF52540">
    <property type="entry name" value="P-loop containing nucleoside triphosphate hydrolases"/>
    <property type="match status" value="1"/>
</dbReference>
<feature type="compositionally biased region" description="Polar residues" evidence="4">
    <location>
        <begin position="1"/>
        <end position="16"/>
    </location>
</feature>
<dbReference type="Gene3D" id="3.40.50.300">
    <property type="entry name" value="P-loop containing nucleotide triphosphate hydrolases"/>
    <property type="match status" value="1"/>
</dbReference>
<dbReference type="Pfam" id="PF00685">
    <property type="entry name" value="Sulfotransfer_1"/>
    <property type="match status" value="1"/>
</dbReference>
<dbReference type="GO" id="GO:0051923">
    <property type="term" value="P:sulfation"/>
    <property type="evidence" value="ECO:0000318"/>
    <property type="project" value="GO_Central"/>
</dbReference>
<dbReference type="AlphaFoldDB" id="A0A2K2AP55"/>
<evidence type="ECO:0000256" key="2">
    <source>
        <dbReference type="ARBA" id="ARBA00022679"/>
    </source>
</evidence>
<dbReference type="GO" id="GO:0005737">
    <property type="term" value="C:cytoplasm"/>
    <property type="evidence" value="ECO:0000318"/>
    <property type="project" value="GO_Central"/>
</dbReference>
<dbReference type="EC" id="2.8.2.-" evidence="3"/>
<feature type="region of interest" description="Disordered" evidence="4">
    <location>
        <begin position="1"/>
        <end position="31"/>
    </location>
</feature>
<name>A0A2K2AP55_POPTR</name>
<reference evidence="6 7" key="1">
    <citation type="journal article" date="2006" name="Science">
        <title>The genome of black cottonwood, Populus trichocarpa (Torr. &amp; Gray).</title>
        <authorList>
            <person name="Tuskan G.A."/>
            <person name="Difazio S."/>
            <person name="Jansson S."/>
            <person name="Bohlmann J."/>
            <person name="Grigoriev I."/>
            <person name="Hellsten U."/>
            <person name="Putnam N."/>
            <person name="Ralph S."/>
            <person name="Rombauts S."/>
            <person name="Salamov A."/>
            <person name="Schein J."/>
            <person name="Sterck L."/>
            <person name="Aerts A."/>
            <person name="Bhalerao R.R."/>
            <person name="Bhalerao R.P."/>
            <person name="Blaudez D."/>
            <person name="Boerjan W."/>
            <person name="Brun A."/>
            <person name="Brunner A."/>
            <person name="Busov V."/>
            <person name="Campbell M."/>
            <person name="Carlson J."/>
            <person name="Chalot M."/>
            <person name="Chapman J."/>
            <person name="Chen G.L."/>
            <person name="Cooper D."/>
            <person name="Coutinho P.M."/>
            <person name="Couturier J."/>
            <person name="Covert S."/>
            <person name="Cronk Q."/>
            <person name="Cunningham R."/>
            <person name="Davis J."/>
            <person name="Degroeve S."/>
            <person name="Dejardin A."/>
            <person name="Depamphilis C."/>
            <person name="Detter J."/>
            <person name="Dirks B."/>
            <person name="Dubchak I."/>
            <person name="Duplessis S."/>
            <person name="Ehlting J."/>
            <person name="Ellis B."/>
            <person name="Gendler K."/>
            <person name="Goodstein D."/>
            <person name="Gribskov M."/>
            <person name="Grimwood J."/>
            <person name="Groover A."/>
            <person name="Gunter L."/>
            <person name="Hamberger B."/>
            <person name="Heinze B."/>
            <person name="Helariutta Y."/>
            <person name="Henrissat B."/>
            <person name="Holligan D."/>
            <person name="Holt R."/>
            <person name="Huang W."/>
            <person name="Islam-Faridi N."/>
            <person name="Jones S."/>
            <person name="Jones-Rhoades M."/>
            <person name="Jorgensen R."/>
            <person name="Joshi C."/>
            <person name="Kangasjarvi J."/>
            <person name="Karlsson J."/>
            <person name="Kelleher C."/>
            <person name="Kirkpatrick R."/>
            <person name="Kirst M."/>
            <person name="Kohler A."/>
            <person name="Kalluri U."/>
            <person name="Larimer F."/>
            <person name="Leebens-Mack J."/>
            <person name="Leple J.C."/>
            <person name="Locascio P."/>
            <person name="Lou Y."/>
            <person name="Lucas S."/>
            <person name="Martin F."/>
            <person name="Montanini B."/>
            <person name="Napoli C."/>
            <person name="Nelson D.R."/>
            <person name="Nelson C."/>
            <person name="Nieminen K."/>
            <person name="Nilsson O."/>
            <person name="Pereda V."/>
            <person name="Peter G."/>
            <person name="Philippe R."/>
            <person name="Pilate G."/>
            <person name="Poliakov A."/>
            <person name="Razumovskaya J."/>
            <person name="Richardson P."/>
            <person name="Rinaldi C."/>
            <person name="Ritland K."/>
            <person name="Rouze P."/>
            <person name="Ryaboy D."/>
            <person name="Schmutz J."/>
            <person name="Schrader J."/>
            <person name="Segerman B."/>
            <person name="Shin H."/>
            <person name="Siddiqui A."/>
            <person name="Sterky F."/>
            <person name="Terry A."/>
            <person name="Tsai C.J."/>
            <person name="Uberbacher E."/>
            <person name="Unneberg P."/>
            <person name="Vahala J."/>
            <person name="Wall K."/>
            <person name="Wessler S."/>
            <person name="Yang G."/>
            <person name="Yin T."/>
            <person name="Douglas C."/>
            <person name="Marra M."/>
            <person name="Sandberg G."/>
            <person name="Van de Peer Y."/>
            <person name="Rokhsar D."/>
        </authorList>
    </citation>
    <scope>NUCLEOTIDE SEQUENCE [LARGE SCALE GENOMIC DNA]</scope>
    <source>
        <strain evidence="7">cv. Nisqually</strain>
    </source>
</reference>
<sequence>MMSYSPNLQKPSNSTNHYEEDQQQQQQQIKSQSQKYEEIISTLPKDQYGWLDEHYKIEGFWYDPVWAVGVLWAQENFQARSSDIILASFPKCGTTWLKALMFAIQKRNDRCLNDSTHPLLTTNPHKCVPYFELQAHEDDPITYLDSLPSPRLLGTHISYTSLPKSIINSGSKIVCICRDSKDVLASLWKFVNKIRSGRNMLPLPLEEGFELFCKGVCLSGPFWEYNSEYWNASLERPNNVFFLKYEDLKKDTAFYVQKLAQFMERPFSVDEKSKGVVKDIIKLCSLENLSNLEVNKTGTFHLGSKAKVDNNAFFRRGNVGDSKTCLTPTMIKRLDEITKAKFRGSGLAI</sequence>
<evidence type="ECO:0000256" key="4">
    <source>
        <dbReference type="SAM" id="MobiDB-lite"/>
    </source>
</evidence>
<feature type="domain" description="Sulfotransferase" evidence="5">
    <location>
        <begin position="82"/>
        <end position="346"/>
    </location>
</feature>
<evidence type="ECO:0000313" key="7">
    <source>
        <dbReference type="Proteomes" id="UP000006729"/>
    </source>
</evidence>
<dbReference type="InterPro" id="IPR000863">
    <property type="entry name" value="Sulfotransferase_dom"/>
</dbReference>
<keyword evidence="2 3" id="KW-0808">Transferase</keyword>
<dbReference type="Gramene" id="Potri.004G031400.1.v4.1">
    <property type="protein sequence ID" value="Potri.004G031400.1.v4.1"/>
    <property type="gene ID" value="Potri.004G031400.v4.1"/>
</dbReference>
<dbReference type="PANTHER" id="PTHR11783">
    <property type="entry name" value="SULFOTRANSFERASE SULT"/>
    <property type="match status" value="1"/>
</dbReference>
<proteinExistence type="inferred from homology"/>
<dbReference type="EMBL" id="CM009293">
    <property type="protein sequence ID" value="PNT39308.1"/>
    <property type="molecule type" value="Genomic_DNA"/>
</dbReference>
<evidence type="ECO:0000259" key="5">
    <source>
        <dbReference type="Pfam" id="PF00685"/>
    </source>
</evidence>
<evidence type="ECO:0000256" key="3">
    <source>
        <dbReference type="RuleBase" id="RU361155"/>
    </source>
</evidence>
<dbReference type="SMR" id="A0A2K2AP55"/>
<organism evidence="6 7">
    <name type="scientific">Populus trichocarpa</name>
    <name type="common">Western balsam poplar</name>
    <name type="synonym">Populus balsamifera subsp. trichocarpa</name>
    <dbReference type="NCBI Taxonomy" id="3694"/>
    <lineage>
        <taxon>Eukaryota</taxon>
        <taxon>Viridiplantae</taxon>
        <taxon>Streptophyta</taxon>
        <taxon>Embryophyta</taxon>
        <taxon>Tracheophyta</taxon>
        <taxon>Spermatophyta</taxon>
        <taxon>Magnoliopsida</taxon>
        <taxon>eudicotyledons</taxon>
        <taxon>Gunneridae</taxon>
        <taxon>Pentapetalae</taxon>
        <taxon>rosids</taxon>
        <taxon>fabids</taxon>
        <taxon>Malpighiales</taxon>
        <taxon>Salicaceae</taxon>
        <taxon>Saliceae</taxon>
        <taxon>Populus</taxon>
    </lineage>
</organism>
<protein>
    <recommendedName>
        <fullName evidence="3">Sulfotransferase</fullName>
        <ecNumber evidence="3">2.8.2.-</ecNumber>
    </recommendedName>
</protein>